<protein>
    <submittedName>
        <fullName evidence="1">Uncharacterized protein</fullName>
    </submittedName>
</protein>
<dbReference type="Proteomes" id="UP000185904">
    <property type="component" value="Unassembled WGS sequence"/>
</dbReference>
<dbReference type="EMBL" id="LVCJ01000079">
    <property type="protein sequence ID" value="OAL29779.1"/>
    <property type="molecule type" value="Genomic_DNA"/>
</dbReference>
<comment type="caution">
    <text evidence="1">The sequence shown here is derived from an EMBL/GenBank/DDBJ whole genome shotgun (WGS) entry which is preliminary data.</text>
</comment>
<evidence type="ECO:0000313" key="1">
    <source>
        <dbReference type="EMBL" id="OAL29779.1"/>
    </source>
</evidence>
<dbReference type="OrthoDB" id="1668230at2759"/>
<dbReference type="GeneID" id="34592471"/>
<name>A0A178CIJ2_9EURO</name>
<organism evidence="1 2">
    <name type="scientific">Fonsecaea nubica</name>
    <dbReference type="NCBI Taxonomy" id="856822"/>
    <lineage>
        <taxon>Eukaryota</taxon>
        <taxon>Fungi</taxon>
        <taxon>Dikarya</taxon>
        <taxon>Ascomycota</taxon>
        <taxon>Pezizomycotina</taxon>
        <taxon>Eurotiomycetes</taxon>
        <taxon>Chaetothyriomycetidae</taxon>
        <taxon>Chaetothyriales</taxon>
        <taxon>Herpotrichiellaceae</taxon>
        <taxon>Fonsecaea</taxon>
    </lineage>
</organism>
<accession>A0A178CIJ2</accession>
<keyword evidence="2" id="KW-1185">Reference proteome</keyword>
<evidence type="ECO:0000313" key="2">
    <source>
        <dbReference type="Proteomes" id="UP000185904"/>
    </source>
</evidence>
<sequence>MTSIIANYLYLDGTVVREYIIGADGAGIVVNRGGYAVKIPRISKIIEIDGVPYNNGRLTPEEGDYDERVAAIRGFEREKAIYRRLGVYPGIIHCYNLVSDDPSIQMPLMTQYLAKSRPDRAT</sequence>
<reference evidence="1 2" key="1">
    <citation type="submission" date="2016-03" db="EMBL/GenBank/DDBJ databases">
        <title>The draft genome sequence of Fonsecaea nubica causative agent of cutaneous subcutaneous infection in human host.</title>
        <authorList>
            <person name="Costa F."/>
            <person name="Sybren D.H."/>
            <person name="Raittz R.T."/>
            <person name="Weiss V.A."/>
            <person name="Leao A.C."/>
            <person name="Gomes R."/>
            <person name="De Souza E.M."/>
            <person name="Pedrosa F.O."/>
            <person name="Steffens M.B."/>
            <person name="Bombassaro A."/>
            <person name="Tadra-Sfeir M.Z."/>
            <person name="Moreno L.F."/>
            <person name="Najafzadeh M.J."/>
            <person name="Felipe M.S."/>
            <person name="Teixeira M."/>
            <person name="Sun J."/>
            <person name="Xi L."/>
            <person name="Castro M.A."/>
            <person name="Vicente V.A."/>
        </authorList>
    </citation>
    <scope>NUCLEOTIDE SEQUENCE [LARGE SCALE GENOMIC DNA]</scope>
    <source>
        <strain evidence="1 2">CBS 269.64</strain>
    </source>
</reference>
<dbReference type="AlphaFoldDB" id="A0A178CIJ2"/>
<gene>
    <name evidence="1" type="ORF">AYO20_09071</name>
</gene>
<proteinExistence type="predicted"/>
<dbReference type="RefSeq" id="XP_022496707.1">
    <property type="nucleotide sequence ID" value="XM_022647343.1"/>
</dbReference>